<protein>
    <submittedName>
        <fullName evidence="2">Glycosyltransferase</fullName>
    </submittedName>
</protein>
<dbReference type="AlphaFoldDB" id="A0A3N7HVG0"/>
<evidence type="ECO:0000313" key="2">
    <source>
        <dbReference type="EMBL" id="RQP26350.1"/>
    </source>
</evidence>
<dbReference type="GO" id="GO:0016758">
    <property type="term" value="F:hexosyltransferase activity"/>
    <property type="evidence" value="ECO:0007669"/>
    <property type="project" value="UniProtKB-ARBA"/>
</dbReference>
<proteinExistence type="predicted"/>
<comment type="caution">
    <text evidence="2">The sequence shown here is derived from an EMBL/GenBank/DDBJ whole genome shotgun (WGS) entry which is preliminary data.</text>
</comment>
<dbReference type="OrthoDB" id="433681at2"/>
<accession>A0A3N7HVG0</accession>
<dbReference type="InterPro" id="IPR029044">
    <property type="entry name" value="Nucleotide-diphossugar_trans"/>
</dbReference>
<dbReference type="InterPro" id="IPR001173">
    <property type="entry name" value="Glyco_trans_2-like"/>
</dbReference>
<reference evidence="2 3" key="1">
    <citation type="submission" date="2018-08" db="EMBL/GenBank/DDBJ databases">
        <authorList>
            <person name="Khan S.A."/>
            <person name="Jeon C.O."/>
            <person name="Chun B.H."/>
            <person name="Jeong S.E."/>
        </authorList>
    </citation>
    <scope>NUCLEOTIDE SEQUENCE [LARGE SCALE GENOMIC DNA]</scope>
    <source>
        <strain evidence="2 3">S-16</strain>
    </source>
</reference>
<sequence>MSAAADPSAIAVSIIVPMLNAQDYVEAALHSILRETVVALETIVVDDGSTDRSREIVESIGDPRIRVVEGPRRGISASLNTGLSHVRGEIVMRCDADDLYPEGRIRRQVAWLEAHPDQDAVCGAFSTIDTEGRLVAEVGKRGGPVFERIEAELCKGVTRTHLCTFAIRRRVFDRIGGFREYFETAEDLDFQLRMGEACRVGYVPVDEYFYRLHGASITHSRSSGRRQFFDRVAVQFQQQRLLAGDDALTLGQAPAAPAASESPSGSVNMHMHGLLVGQSWRDLGEGRVRSGVSRAWRAVTSHPLYLRGWINFAKILYRAAFPK</sequence>
<dbReference type="Gene3D" id="3.90.550.10">
    <property type="entry name" value="Spore Coat Polysaccharide Biosynthesis Protein SpsA, Chain A"/>
    <property type="match status" value="1"/>
</dbReference>
<evidence type="ECO:0000313" key="3">
    <source>
        <dbReference type="Proteomes" id="UP000267464"/>
    </source>
</evidence>
<reference evidence="2 3" key="2">
    <citation type="submission" date="2018-12" db="EMBL/GenBank/DDBJ databases">
        <title>Rhizobacter gummiphilus sp. nov., a rubber-degrading bacterium isolated from the soil of a botanical garden in Japan.</title>
        <authorList>
            <person name="Shunsuke S.S."/>
        </authorList>
    </citation>
    <scope>NUCLEOTIDE SEQUENCE [LARGE SCALE GENOMIC DNA]</scope>
    <source>
        <strain evidence="2 3">S-16</strain>
    </source>
</reference>
<dbReference type="EMBL" id="QUSW01000001">
    <property type="protein sequence ID" value="RQP26350.1"/>
    <property type="molecule type" value="Genomic_DNA"/>
</dbReference>
<name>A0A3N7HVG0_9BURK</name>
<evidence type="ECO:0000259" key="1">
    <source>
        <dbReference type="Pfam" id="PF00535"/>
    </source>
</evidence>
<dbReference type="SUPFAM" id="SSF53448">
    <property type="entry name" value="Nucleotide-diphospho-sugar transferases"/>
    <property type="match status" value="1"/>
</dbReference>
<feature type="domain" description="Glycosyltransferase 2-like" evidence="1">
    <location>
        <begin position="13"/>
        <end position="175"/>
    </location>
</feature>
<dbReference type="RefSeq" id="WP_124539029.1">
    <property type="nucleotide sequence ID" value="NZ_QUSW01000001.1"/>
</dbReference>
<keyword evidence="3" id="KW-1185">Reference proteome</keyword>
<dbReference type="Proteomes" id="UP000267464">
    <property type="component" value="Unassembled WGS sequence"/>
</dbReference>
<dbReference type="PANTHER" id="PTHR22916">
    <property type="entry name" value="GLYCOSYLTRANSFERASE"/>
    <property type="match status" value="1"/>
</dbReference>
<organism evidence="2 3">
    <name type="scientific">Piscinibacter terrae</name>
    <dbReference type="NCBI Taxonomy" id="2496871"/>
    <lineage>
        <taxon>Bacteria</taxon>
        <taxon>Pseudomonadati</taxon>
        <taxon>Pseudomonadota</taxon>
        <taxon>Betaproteobacteria</taxon>
        <taxon>Burkholderiales</taxon>
        <taxon>Sphaerotilaceae</taxon>
        <taxon>Piscinibacter</taxon>
    </lineage>
</organism>
<gene>
    <name evidence="2" type="ORF">DZC73_04815</name>
</gene>
<dbReference type="PANTHER" id="PTHR22916:SF3">
    <property type="entry name" value="UDP-GLCNAC:BETAGAL BETA-1,3-N-ACETYLGLUCOSAMINYLTRANSFERASE-LIKE PROTEIN 1"/>
    <property type="match status" value="1"/>
</dbReference>
<dbReference type="Pfam" id="PF00535">
    <property type="entry name" value="Glycos_transf_2"/>
    <property type="match status" value="1"/>
</dbReference>
<keyword evidence="2" id="KW-0808">Transferase</keyword>